<dbReference type="GO" id="GO:0016020">
    <property type="term" value="C:membrane"/>
    <property type="evidence" value="ECO:0007669"/>
    <property type="project" value="UniProtKB-SubCell"/>
</dbReference>
<feature type="compositionally biased region" description="Basic and acidic residues" evidence="6">
    <location>
        <begin position="377"/>
        <end position="398"/>
    </location>
</feature>
<accession>A0A7J6NTT1</accession>
<dbReference type="Gene3D" id="3.60.40.10">
    <property type="entry name" value="PPM-type phosphatase domain"/>
    <property type="match status" value="1"/>
</dbReference>
<dbReference type="InterPro" id="IPR000222">
    <property type="entry name" value="PP2C_BS"/>
</dbReference>
<keyword evidence="2" id="KW-0479">Metal-binding</keyword>
<evidence type="ECO:0000313" key="8">
    <source>
        <dbReference type="EMBL" id="KAF4686451.1"/>
    </source>
</evidence>
<dbReference type="GO" id="GO:0004722">
    <property type="term" value="F:protein serine/threonine phosphatase activity"/>
    <property type="evidence" value="ECO:0007669"/>
    <property type="project" value="InterPro"/>
</dbReference>
<dbReference type="PROSITE" id="PS01032">
    <property type="entry name" value="PPM_1"/>
    <property type="match status" value="1"/>
</dbReference>
<dbReference type="GO" id="GO:0046872">
    <property type="term" value="F:metal ion binding"/>
    <property type="evidence" value="ECO:0007669"/>
    <property type="project" value="UniProtKB-KW"/>
</dbReference>
<dbReference type="Proteomes" id="UP000541610">
    <property type="component" value="Unassembled WGS sequence"/>
</dbReference>
<protein>
    <recommendedName>
        <fullName evidence="7">PPM-type phosphatase domain-containing protein</fullName>
    </recommendedName>
</protein>
<keyword evidence="3 5" id="KW-0378">Hydrolase</keyword>
<comment type="caution">
    <text evidence="8">The sequence shown here is derived from an EMBL/GenBank/DDBJ whole genome shotgun (WGS) entry which is preliminary data.</text>
</comment>
<dbReference type="PANTHER" id="PTHR13832">
    <property type="entry name" value="PROTEIN PHOSPHATASE 2C"/>
    <property type="match status" value="1"/>
</dbReference>
<dbReference type="InterPro" id="IPR015655">
    <property type="entry name" value="PP2C"/>
</dbReference>
<dbReference type="PROSITE" id="PS51746">
    <property type="entry name" value="PPM_2"/>
    <property type="match status" value="1"/>
</dbReference>
<comment type="subcellular location">
    <subcellularLocation>
        <location evidence="1">Membrane</location>
        <topology evidence="1">Peripheral membrane protein</topology>
    </subcellularLocation>
</comment>
<gene>
    <name evidence="8" type="ORF">FOZ60_005213</name>
</gene>
<dbReference type="Pfam" id="PF00481">
    <property type="entry name" value="PP2C"/>
    <property type="match status" value="2"/>
</dbReference>
<evidence type="ECO:0000313" key="9">
    <source>
        <dbReference type="Proteomes" id="UP000541610"/>
    </source>
</evidence>
<dbReference type="InterPro" id="IPR001932">
    <property type="entry name" value="PPM-type_phosphatase-like_dom"/>
</dbReference>
<dbReference type="SUPFAM" id="SSF81606">
    <property type="entry name" value="PP2C-like"/>
    <property type="match status" value="1"/>
</dbReference>
<keyword evidence="4 5" id="KW-0904">Protein phosphatase</keyword>
<dbReference type="SMART" id="SM00332">
    <property type="entry name" value="PP2Cc"/>
    <property type="match status" value="1"/>
</dbReference>
<dbReference type="AlphaFoldDB" id="A0A7J6NTT1"/>
<dbReference type="PANTHER" id="PTHR13832:SF840">
    <property type="entry name" value="PROTEIN PHOSPHATASE 2C 60-RELATED"/>
    <property type="match status" value="1"/>
</dbReference>
<dbReference type="InterPro" id="IPR036457">
    <property type="entry name" value="PPM-type-like_dom_sf"/>
</dbReference>
<sequence length="785" mass="86028">MGAYRSKPQTDKELDDGFDPRIAYGSAAMQGWRSTMEDAHVHQLAFDGKDNEGLFAVFDGHGGKEVALFCARHFPKCISSLEDYQRGDVKEAMRKAYLKLDEMMESSDYREELLELIRHGDGPSSNDSSEEGGEARKGYDQKVPMHDLTQAGCTAAACHVVYNKAITIANAGDSRVVLCRGNKAGTKAVPLTEDHKPDLEEEAERIHNAGGIVMQGRVNGNLNLTRAIGDLGYKQDRMLKPEEQMITANPDVSTIPITDEDQFLILGCDGIWEILDTEGVVDYVQPLVRRARLLRKEGHASDDDAKLSTVTSQLLDAVLSPNVSDSYGLGCDNMSCIIVDLRPTDPDSLPDTPLPEPKSPVAASEESGQNLGGLPFEETRESHHPGEETKKENKHSRVETVADVISKISSCAIPAQQQLQNYLGGHDVVSSTNPAAPRTSSGAPATTRAVTETDTAVPETTSVALKTTLPPPPATVDNSFMWVEFPEIYDAHQLGAYYDEVYNHVMGNHIGMRYSQVVVRVTTPDDALTGTRNSPLYTHLLNRIAGKLGVICYPDLGTGHGKRDKWVAASPMGSFLDGAIQYAARNGDVFTGVVYDTEEFVGTSSYDKLLHRDNSEIKMAAPNGLTTALTCGFDELTRPDNRGPHFLETVDHLYLQMFNFYNDAGVPIASSPVTTPFVTYANDALAMYNYLFSGKSDVTAVKDTETSYAQYSQEGKISMMWSTSFNTSPNCMQPLNGQCGDTLAHYEFGVWEGLPFVSFLSSVVDHYPKAPQGIMQFAFMPRSWE</sequence>
<dbReference type="OrthoDB" id="10264738at2759"/>
<organism evidence="8 9">
    <name type="scientific">Perkinsus olseni</name>
    <name type="common">Perkinsus atlanticus</name>
    <dbReference type="NCBI Taxonomy" id="32597"/>
    <lineage>
        <taxon>Eukaryota</taxon>
        <taxon>Sar</taxon>
        <taxon>Alveolata</taxon>
        <taxon>Perkinsozoa</taxon>
        <taxon>Perkinsea</taxon>
        <taxon>Perkinsida</taxon>
        <taxon>Perkinsidae</taxon>
        <taxon>Perkinsus</taxon>
    </lineage>
</organism>
<feature type="domain" description="PPM-type phosphatase" evidence="7">
    <location>
        <begin position="23"/>
        <end position="341"/>
    </location>
</feature>
<name>A0A7J6NTT1_PEROL</name>
<evidence type="ECO:0000256" key="2">
    <source>
        <dbReference type="ARBA" id="ARBA00022723"/>
    </source>
</evidence>
<evidence type="ECO:0000256" key="4">
    <source>
        <dbReference type="ARBA" id="ARBA00022912"/>
    </source>
</evidence>
<feature type="region of interest" description="Disordered" evidence="6">
    <location>
        <begin position="430"/>
        <end position="459"/>
    </location>
</feature>
<evidence type="ECO:0000256" key="5">
    <source>
        <dbReference type="RuleBase" id="RU003465"/>
    </source>
</evidence>
<dbReference type="EMBL" id="JABANP010000221">
    <property type="protein sequence ID" value="KAF4686451.1"/>
    <property type="molecule type" value="Genomic_DNA"/>
</dbReference>
<evidence type="ECO:0000256" key="6">
    <source>
        <dbReference type="SAM" id="MobiDB-lite"/>
    </source>
</evidence>
<proteinExistence type="inferred from homology"/>
<comment type="similarity">
    <text evidence="5">Belongs to the PP2C family.</text>
</comment>
<feature type="region of interest" description="Disordered" evidence="6">
    <location>
        <begin position="344"/>
        <end position="398"/>
    </location>
</feature>
<evidence type="ECO:0000259" key="7">
    <source>
        <dbReference type="PROSITE" id="PS51746"/>
    </source>
</evidence>
<reference evidence="8 9" key="1">
    <citation type="submission" date="2020-04" db="EMBL/GenBank/DDBJ databases">
        <title>Perkinsus olseni comparative genomics.</title>
        <authorList>
            <person name="Bogema D.R."/>
        </authorList>
    </citation>
    <scope>NUCLEOTIDE SEQUENCE [LARGE SCALE GENOMIC DNA]</scope>
    <source>
        <strain evidence="8">00978-12</strain>
    </source>
</reference>
<dbReference type="CDD" id="cd00143">
    <property type="entry name" value="PP2Cc"/>
    <property type="match status" value="1"/>
</dbReference>
<evidence type="ECO:0000256" key="3">
    <source>
        <dbReference type="ARBA" id="ARBA00022801"/>
    </source>
</evidence>
<evidence type="ECO:0000256" key="1">
    <source>
        <dbReference type="ARBA" id="ARBA00004170"/>
    </source>
</evidence>